<keyword evidence="2" id="KW-1133">Transmembrane helix</keyword>
<organism evidence="4 5">
    <name type="scientific">Candidatus Flavonifractor merdipullorum</name>
    <dbReference type="NCBI Taxonomy" id="2838590"/>
    <lineage>
        <taxon>Bacteria</taxon>
        <taxon>Bacillati</taxon>
        <taxon>Bacillota</taxon>
        <taxon>Clostridia</taxon>
        <taxon>Eubacteriales</taxon>
        <taxon>Oscillospiraceae</taxon>
        <taxon>Flavonifractor</taxon>
    </lineage>
</organism>
<evidence type="ECO:0000313" key="5">
    <source>
        <dbReference type="Proteomes" id="UP000824192"/>
    </source>
</evidence>
<feature type="coiled-coil region" evidence="1">
    <location>
        <begin position="220"/>
        <end position="273"/>
    </location>
</feature>
<dbReference type="EMBL" id="DXGA01000206">
    <property type="protein sequence ID" value="HIW94740.1"/>
    <property type="molecule type" value="Genomic_DNA"/>
</dbReference>
<dbReference type="Pfam" id="PF13514">
    <property type="entry name" value="AAA_27"/>
    <property type="match status" value="1"/>
</dbReference>
<evidence type="ECO:0000313" key="4">
    <source>
        <dbReference type="EMBL" id="HIW94740.1"/>
    </source>
</evidence>
<name>A0A9D1UQ83_9FIRM</name>
<keyword evidence="1" id="KW-0175">Coiled coil</keyword>
<evidence type="ECO:0000256" key="1">
    <source>
        <dbReference type="SAM" id="Coils"/>
    </source>
</evidence>
<dbReference type="PANTHER" id="PTHR41259">
    <property type="entry name" value="DOUBLE-STRAND BREAK REPAIR RAD50 ATPASE, PUTATIVE-RELATED"/>
    <property type="match status" value="1"/>
</dbReference>
<feature type="coiled-coil region" evidence="1">
    <location>
        <begin position="531"/>
        <end position="606"/>
    </location>
</feature>
<dbReference type="InterPro" id="IPR027417">
    <property type="entry name" value="P-loop_NTPase"/>
</dbReference>
<protein>
    <submittedName>
        <fullName evidence="4">AAA family ATPase</fullName>
    </submittedName>
</protein>
<feature type="domain" description="YhaN AAA" evidence="3">
    <location>
        <begin position="1"/>
        <end position="56"/>
    </location>
</feature>
<dbReference type="InterPro" id="IPR038734">
    <property type="entry name" value="YhaN_AAA"/>
</dbReference>
<reference evidence="4" key="1">
    <citation type="journal article" date="2021" name="PeerJ">
        <title>Extensive microbial diversity within the chicken gut microbiome revealed by metagenomics and culture.</title>
        <authorList>
            <person name="Gilroy R."/>
            <person name="Ravi A."/>
            <person name="Getino M."/>
            <person name="Pursley I."/>
            <person name="Horton D.L."/>
            <person name="Alikhan N.F."/>
            <person name="Baker D."/>
            <person name="Gharbi K."/>
            <person name="Hall N."/>
            <person name="Watson M."/>
            <person name="Adriaenssens E.M."/>
            <person name="Foster-Nyarko E."/>
            <person name="Jarju S."/>
            <person name="Secka A."/>
            <person name="Antonio M."/>
            <person name="Oren A."/>
            <person name="Chaudhuri R.R."/>
            <person name="La Ragione R."/>
            <person name="Hildebrand F."/>
            <person name="Pallen M.J."/>
        </authorList>
    </citation>
    <scope>NUCLEOTIDE SEQUENCE</scope>
    <source>
        <strain evidence="4">ChiGjej6B6-1540</strain>
    </source>
</reference>
<feature type="transmembrane region" description="Helical" evidence="2">
    <location>
        <begin position="377"/>
        <end position="394"/>
    </location>
</feature>
<reference evidence="4" key="2">
    <citation type="submission" date="2021-04" db="EMBL/GenBank/DDBJ databases">
        <authorList>
            <person name="Gilroy R."/>
        </authorList>
    </citation>
    <scope>NUCLEOTIDE SEQUENCE</scope>
    <source>
        <strain evidence="4">ChiGjej6B6-1540</strain>
    </source>
</reference>
<evidence type="ECO:0000259" key="3">
    <source>
        <dbReference type="Pfam" id="PF13514"/>
    </source>
</evidence>
<dbReference type="AlphaFoldDB" id="A0A9D1UQ83"/>
<dbReference type="Gene3D" id="3.40.50.300">
    <property type="entry name" value="P-loop containing nucleotide triphosphate hydrolases"/>
    <property type="match status" value="2"/>
</dbReference>
<evidence type="ECO:0000256" key="2">
    <source>
        <dbReference type="SAM" id="Phobius"/>
    </source>
</evidence>
<dbReference type="PANTHER" id="PTHR41259:SF1">
    <property type="entry name" value="DOUBLE-STRAND BREAK REPAIR RAD50 ATPASE, PUTATIVE-RELATED"/>
    <property type="match status" value="1"/>
</dbReference>
<dbReference type="Proteomes" id="UP000824192">
    <property type="component" value="Unassembled WGS sequence"/>
</dbReference>
<accession>A0A9D1UQ83</accession>
<proteinExistence type="predicted"/>
<gene>
    <name evidence="4" type="ORF">H9868_09430</name>
</gene>
<keyword evidence="2" id="KW-0812">Transmembrane</keyword>
<sequence>MKIKEMHATFGALERRTLAPGPWLTIIQAPNEGGKSTWCAFLRAMLYGIPTRERDKQGVQAEKNRYQPWSGVAMEGQLRLTWQGKEIILRRGPRGTVPFGSFQAVDGATGMPLSYLTGSGEELLGVSRAVYERSAFIGQGRTAVDAAPELEARIAALVSTGEEEISYSQVQRQLKAWQNRRKYRQNGLIPQLEEEGRQRSAALVSQQAASRMAQERGETAAALEEERDLLAQESNVYRRREQAQRRQVYEDAQQELEQAVQDWKRLDRELNREGRTPVRETLRSLQDELAAVRNLTQEGKNAESVRAACAETARQANHIVDQEPYFTGMSPEEARYVAQRDADVCLAEEEGGGLALPILSLGLAAACAAVGVVVTPWGYVPAAVLALAGIWLLVRRSSKRSRQQQEQEEILQHYRADQPEDILRLAEEYAQRWEQANEADQALERAEGKVLHLRRERDSRWVSLLGTVRAFAPGAKDPVTVSAALSRALYLREKRGEAGTRLESARKLVNGLPVPEDLPPADEKITPRYEADETARRLGEAERKLAQVRREESEARGQLAALGDPAECEARLEEISEELDRRQTEYEAITLALEALEEADRELQSRFSPALNRRAGALLRQLTGGAYESVSVARDFSAQVRAEGEILPRMASALSQGTVDQMYLAVRLAVCELALPAGDPIPLVLDDALANFDDERARLALDCLAELARERQILLFTCHSREADYLADRPEVTILRLDDGERR</sequence>
<comment type="caution">
    <text evidence="4">The sequence shown here is derived from an EMBL/GenBank/DDBJ whole genome shotgun (WGS) entry which is preliminary data.</text>
</comment>
<dbReference type="SUPFAM" id="SSF52540">
    <property type="entry name" value="P-loop containing nucleoside triphosphate hydrolases"/>
    <property type="match status" value="1"/>
</dbReference>
<keyword evidence="2" id="KW-0472">Membrane</keyword>